<dbReference type="InterPro" id="IPR016040">
    <property type="entry name" value="NAD(P)-bd_dom"/>
</dbReference>
<dbReference type="CDD" id="cd05244">
    <property type="entry name" value="BVR-B_like_SDR_a"/>
    <property type="match status" value="1"/>
</dbReference>
<reference evidence="2 3" key="2">
    <citation type="journal article" date="2016" name="Int. J. Syst. Evol. Microbiol.">
        <title>Paenibacillus bovis sp. nov., isolated from raw yak (Bos grunniens) milk.</title>
        <authorList>
            <person name="Gao C."/>
            <person name="Han J."/>
            <person name="Liu Z."/>
            <person name="Xu X."/>
            <person name="Hang F."/>
            <person name="Wu Z."/>
        </authorList>
    </citation>
    <scope>NUCLEOTIDE SEQUENCE [LARGE SCALE GENOMIC DNA]</scope>
    <source>
        <strain evidence="2 3">BD3526</strain>
    </source>
</reference>
<sequence>MKIAIIGATGKAGSRIAEEALSRGHEVTAFVRSAGKVQNDQLNVVEKEVTDLTTADVQDFEVLVNAFGTPDAEQHVVVGRHLIDILKGASNTRLIVVGGAGSLYVDDAHTTRLVDTPDFPDAYKPTATNQGKNLEDLKQSSGIQWTFVSPGAFFDPAGPRTGTYTLAGEQLTVNSEGNSYSSYADYAIAIVDEAEKAAHVNERISVVTEAK</sequence>
<name>A0A172ZAX1_9BACL</name>
<dbReference type="AlphaFoldDB" id="A0A172ZAX1"/>
<evidence type="ECO:0000313" key="2">
    <source>
        <dbReference type="EMBL" id="ANF94781.1"/>
    </source>
</evidence>
<dbReference type="Pfam" id="PF13460">
    <property type="entry name" value="NAD_binding_10"/>
    <property type="match status" value="1"/>
</dbReference>
<keyword evidence="3" id="KW-1185">Reference proteome</keyword>
<dbReference type="Gene3D" id="3.40.50.720">
    <property type="entry name" value="NAD(P)-binding Rossmann-like Domain"/>
    <property type="match status" value="1"/>
</dbReference>
<feature type="domain" description="NAD(P)-binding" evidence="1">
    <location>
        <begin position="7"/>
        <end position="193"/>
    </location>
</feature>
<protein>
    <recommendedName>
        <fullName evidence="1">NAD(P)-binding domain-containing protein</fullName>
    </recommendedName>
</protein>
<accession>A0A172ZAX1</accession>
<organism evidence="2 3">
    <name type="scientific">Paenibacillus bovis</name>
    <dbReference type="NCBI Taxonomy" id="1616788"/>
    <lineage>
        <taxon>Bacteria</taxon>
        <taxon>Bacillati</taxon>
        <taxon>Bacillota</taxon>
        <taxon>Bacilli</taxon>
        <taxon>Bacillales</taxon>
        <taxon>Paenibacillaceae</taxon>
        <taxon>Paenibacillus</taxon>
    </lineage>
</organism>
<dbReference type="STRING" id="1616788.AR543_01190"/>
<dbReference type="Proteomes" id="UP000078148">
    <property type="component" value="Chromosome"/>
</dbReference>
<dbReference type="OrthoDB" id="9785372at2"/>
<dbReference type="SUPFAM" id="SSF51735">
    <property type="entry name" value="NAD(P)-binding Rossmann-fold domains"/>
    <property type="match status" value="1"/>
</dbReference>
<dbReference type="RefSeq" id="WP_060531090.1">
    <property type="nucleotide sequence ID" value="NZ_CP013023.1"/>
</dbReference>
<evidence type="ECO:0000313" key="3">
    <source>
        <dbReference type="Proteomes" id="UP000078148"/>
    </source>
</evidence>
<dbReference type="PANTHER" id="PTHR43355:SF2">
    <property type="entry name" value="FLAVIN REDUCTASE (NADPH)"/>
    <property type="match status" value="1"/>
</dbReference>
<gene>
    <name evidence="2" type="ORF">AR543_01190</name>
</gene>
<dbReference type="KEGG" id="pbv:AR543_01190"/>
<proteinExistence type="predicted"/>
<reference evidence="3" key="1">
    <citation type="submission" date="2015-10" db="EMBL/GenBank/DDBJ databases">
        <title>Genome of Paenibacillus bovis sp. nov.</title>
        <authorList>
            <person name="Wu Z."/>
            <person name="Gao C."/>
            <person name="Liu Z."/>
            <person name="Zheng H."/>
        </authorList>
    </citation>
    <scope>NUCLEOTIDE SEQUENCE [LARGE SCALE GENOMIC DNA]</scope>
    <source>
        <strain evidence="3">BD3526</strain>
    </source>
</reference>
<dbReference type="PANTHER" id="PTHR43355">
    <property type="entry name" value="FLAVIN REDUCTASE (NADPH)"/>
    <property type="match status" value="1"/>
</dbReference>
<dbReference type="GO" id="GO:0016646">
    <property type="term" value="F:oxidoreductase activity, acting on the CH-NH group of donors, NAD or NADP as acceptor"/>
    <property type="evidence" value="ECO:0007669"/>
    <property type="project" value="TreeGrafter"/>
</dbReference>
<evidence type="ECO:0000259" key="1">
    <source>
        <dbReference type="Pfam" id="PF13460"/>
    </source>
</evidence>
<dbReference type="InterPro" id="IPR051606">
    <property type="entry name" value="Polyketide_Oxido-like"/>
</dbReference>
<dbReference type="EMBL" id="CP013023">
    <property type="protein sequence ID" value="ANF94781.1"/>
    <property type="molecule type" value="Genomic_DNA"/>
</dbReference>
<dbReference type="InterPro" id="IPR036291">
    <property type="entry name" value="NAD(P)-bd_dom_sf"/>
</dbReference>